<feature type="compositionally biased region" description="Basic and acidic residues" evidence="1">
    <location>
        <begin position="417"/>
        <end position="426"/>
    </location>
</feature>
<keyword evidence="2" id="KW-0472">Membrane</keyword>
<organism evidence="3 4">
    <name type="scientific">Phytophthora nicotianae</name>
    <name type="common">Potato buckeye rot agent</name>
    <name type="synonym">Phytophthora parasitica</name>
    <dbReference type="NCBI Taxonomy" id="4792"/>
    <lineage>
        <taxon>Eukaryota</taxon>
        <taxon>Sar</taxon>
        <taxon>Stramenopiles</taxon>
        <taxon>Oomycota</taxon>
        <taxon>Peronosporomycetes</taxon>
        <taxon>Peronosporales</taxon>
        <taxon>Peronosporaceae</taxon>
        <taxon>Phytophthora</taxon>
    </lineage>
</organism>
<evidence type="ECO:0008006" key="5">
    <source>
        <dbReference type="Google" id="ProtNLM"/>
    </source>
</evidence>
<accession>A0A0W8CVW5</accession>
<evidence type="ECO:0000313" key="4">
    <source>
        <dbReference type="Proteomes" id="UP000052943"/>
    </source>
</evidence>
<evidence type="ECO:0000313" key="3">
    <source>
        <dbReference type="EMBL" id="KUF88150.1"/>
    </source>
</evidence>
<dbReference type="EMBL" id="LNFO01001894">
    <property type="protein sequence ID" value="KUF88150.1"/>
    <property type="molecule type" value="Genomic_DNA"/>
</dbReference>
<dbReference type="STRING" id="4790.A0A0W8CVW5"/>
<feature type="compositionally biased region" description="Basic and acidic residues" evidence="1">
    <location>
        <begin position="356"/>
        <end position="372"/>
    </location>
</feature>
<dbReference type="InterPro" id="IPR018247">
    <property type="entry name" value="EF_Hand_1_Ca_BS"/>
</dbReference>
<proteinExistence type="predicted"/>
<sequence length="552" mass="59774">MMEGEPGTPIRLPDEETAFIGRKVEAPKRQQRLQQKRAQKKRLAVLTISAVTVLAVGTVCVFLQSTTSNQVKTAASQAMASDPAGAASNAVTVPSFSVYDEDGDGQVTLGEYLDRLAINRDAALQRVGESGLNETEKDRITDLLREDFDKHSDCVARIAQQHDDKVMTEQNFDEKYKKLTTEYCPINDDRIPDKYQAKEIAPSQEESSEAGANAGGESAASEGSSASRGSQSSSEAHWNPDKPVAPPRPVTDYKESKIQEGITGSQPGEEKPWRPNFPTEPPIPSSADDKTWGPNYPTDPPVPSKATSPENEPEWNPTVPTNPPRAAKNTEDSSASKPEGVGSTAWNPEFPMEPPKQQDREFQSDNNKDKYESSPAGVAREPMAEMAPEGEQAMHAYNTYTGKDTGAYNAYTGGEGESTKYGENMRTEPSPEGAAYGSPITEMAPQGEQPMRAYNTYTGAETGAYNAYMGAETTKYGENINTYAGADTSAYNAYTGGESTKYGEKVRTESSPPQGGAGEWMSLVGGNVEPEREAQPEKSKENLRGMTRANVP</sequence>
<feature type="region of interest" description="Disordered" evidence="1">
    <location>
        <begin position="199"/>
        <end position="392"/>
    </location>
</feature>
<name>A0A0W8CVW5_PHYNI</name>
<feature type="region of interest" description="Disordered" evidence="1">
    <location>
        <begin position="414"/>
        <end position="447"/>
    </location>
</feature>
<gene>
    <name evidence="3" type="ORF">AM587_10008246</name>
</gene>
<keyword evidence="2" id="KW-0812">Transmembrane</keyword>
<feature type="compositionally biased region" description="Low complexity" evidence="1">
    <location>
        <begin position="203"/>
        <end position="236"/>
    </location>
</feature>
<feature type="transmembrane region" description="Helical" evidence="2">
    <location>
        <begin position="43"/>
        <end position="64"/>
    </location>
</feature>
<reference evidence="3 4" key="1">
    <citation type="submission" date="2015-11" db="EMBL/GenBank/DDBJ databases">
        <title>Genomes and virulence difference between two physiological races of Phytophthora nicotianae.</title>
        <authorList>
            <person name="Liu H."/>
            <person name="Ma X."/>
            <person name="Yu H."/>
            <person name="Fang D."/>
            <person name="Li Y."/>
            <person name="Wang X."/>
            <person name="Wang W."/>
            <person name="Dong Y."/>
            <person name="Xiao B."/>
        </authorList>
    </citation>
    <scope>NUCLEOTIDE SEQUENCE [LARGE SCALE GENOMIC DNA]</scope>
    <source>
        <strain evidence="4">race 0</strain>
    </source>
</reference>
<keyword evidence="2" id="KW-1133">Transmembrane helix</keyword>
<dbReference type="Proteomes" id="UP000052943">
    <property type="component" value="Unassembled WGS sequence"/>
</dbReference>
<dbReference type="OrthoDB" id="167900at2759"/>
<dbReference type="AlphaFoldDB" id="A0A0W8CVW5"/>
<evidence type="ECO:0000256" key="1">
    <source>
        <dbReference type="SAM" id="MobiDB-lite"/>
    </source>
</evidence>
<protein>
    <recommendedName>
        <fullName evidence="5">EF-hand domain-containing protein</fullName>
    </recommendedName>
</protein>
<dbReference type="PROSITE" id="PS00018">
    <property type="entry name" value="EF_HAND_1"/>
    <property type="match status" value="1"/>
</dbReference>
<feature type="region of interest" description="Disordered" evidence="1">
    <location>
        <begin position="497"/>
        <end position="552"/>
    </location>
</feature>
<feature type="compositionally biased region" description="Basic and acidic residues" evidence="1">
    <location>
        <begin position="529"/>
        <end position="543"/>
    </location>
</feature>
<comment type="caution">
    <text evidence="3">The sequence shown here is derived from an EMBL/GenBank/DDBJ whole genome shotgun (WGS) entry which is preliminary data.</text>
</comment>
<evidence type="ECO:0000256" key="2">
    <source>
        <dbReference type="SAM" id="Phobius"/>
    </source>
</evidence>